<keyword evidence="11" id="KW-1185">Reference proteome</keyword>
<dbReference type="GO" id="GO:0003950">
    <property type="term" value="F:NAD+ poly-ADP-ribosyltransferase activity"/>
    <property type="evidence" value="ECO:0007669"/>
    <property type="project" value="UniProtKB-UniRule"/>
</dbReference>
<comment type="subcellular location">
    <subcellularLocation>
        <location evidence="1">Nucleus</location>
    </subcellularLocation>
</comment>
<keyword evidence="2 6" id="KW-0328">Glycosyltransferase</keyword>
<evidence type="ECO:0000256" key="5">
    <source>
        <dbReference type="ARBA" id="ARBA00023242"/>
    </source>
</evidence>
<evidence type="ECO:0000256" key="6">
    <source>
        <dbReference type="RuleBase" id="RU362114"/>
    </source>
</evidence>
<dbReference type="InterPro" id="IPR002589">
    <property type="entry name" value="Macro_dom"/>
</dbReference>
<feature type="domain" description="PARP catalytic" evidence="8">
    <location>
        <begin position="1713"/>
        <end position="1912"/>
    </location>
</feature>
<accession>A0ABD3U4B1</accession>
<evidence type="ECO:0000313" key="11">
    <source>
        <dbReference type="Proteomes" id="UP001634394"/>
    </source>
</evidence>
<dbReference type="PROSITE" id="PS51059">
    <property type="entry name" value="PARP_CATALYTIC"/>
    <property type="match status" value="1"/>
</dbReference>
<evidence type="ECO:0000259" key="8">
    <source>
        <dbReference type="PROSITE" id="PS51059"/>
    </source>
</evidence>
<proteinExistence type="predicted"/>
<keyword evidence="3 6" id="KW-0808">Transferase</keyword>
<protein>
    <recommendedName>
        <fullName evidence="6">Poly [ADP-ribose] polymerase</fullName>
        <shortName evidence="6">PARP</shortName>
        <ecNumber evidence="6">2.4.2.-</ecNumber>
    </recommendedName>
</protein>
<dbReference type="SUPFAM" id="SSF117839">
    <property type="entry name" value="WWE domain"/>
    <property type="match status" value="1"/>
</dbReference>
<sequence>MITRGGSIENNDILRPRLENALSNTNPVEKIVYGGSLDKVVAIFRDEVNPNFLQNILGKEPHRYKFEAIKAPTVVQVLNIPKGKDHLAAVKLYLKNEDKSGGIKDADFYETPDPNRGYCLIDLKNEKVVQRVSGRKHVISSKDIHILPYYEHLGIALHLEERPNDTITDKLELRDMDAEMLKFIQEKMEIEFQTFMKTYRIRTADQNLDSLTFAPDLIENSSDSDESSVVHGPDWEKEVEKAFKNGFLDQLHVDRLEIKDERKWKYLQERKDELCREEPTVTMYEESCPFTFKFICRKTDEQVLKSLKAKVEAIEPPEESVTDIVDGYISIKLKAFELVGLKDDIESTNQVKLRMFVTEGKIELTGLRVNIQVAKTKIAETLASLETHACSPPNEYYLDILNSPQMIEQCNREIAKQNLRGTWEIISENVGKKLLICYEGIHASTYKQIRNLIFGLLVSDVIVIHGKMDQETLGGLRTKIKDVENSLVPFARITLQKHSNNVAITCRKDLIAGCKQEIQDFINVNLIFTSEIYMKAAIANYIIDVMKPQVQQDLSEACGKSGDWSFKDSKFYITGNQIVRSKCTELLYKLASNVIVTWRSFERKGIHKYFTNGAGRDMESQLSRCHLRILGKDDFQKQKIRAIALTDEGQAIGIGVMDLYKQPVDGVVNEMNENFEQFSRVGKELEREIPDDIKANEKLTEGQVLITGAGRLPCFKVMHAVSPKWRGGTENEDKILEKTIENILSTAESESLRSIAMPMMACRASFGYTASRASGILLQTIIKHCPTRFKSIREIYICDTDSTKIQTLKKFAESKFRYKCFSIPIGLNLTFGKSIAQNPSKKFKEGFQTIVQRRGIRTIPLPGGRKIIIAWGDLAKLSECTPKLKADIIVCPTTSFPVISGDIANGLKAATRNGGMFDLETECKKIEPKGGLQKGSYVVTDTPHMPYDQILHLRIEGDWSQIKEEGLIRYIKSCMKHALLQNKKSIAFPTIGTGQLAYPRDAVARCFAHVLSEFSQAQASGSLEEVIIVIYHRDFMTTMAFEEELQSMLAKRPHRLEANIEEEILEEDQKEEEEKKKKKGSSSLDNPSPSPGSPIPLGTYPLQNGCSVTLKNGSLEDSGAMALVSPTSGVPKLNGVIPSAIKKAAGGTIIEDELKKNYGKGIKLGDIAITGAGNITKCNKVYHLKLEDYNAQKGSQASLIYNSVNKCLKQADTDRASSVAFPTIGTGGFKWPPQLVADETFQAVKSYTSSRRSSEPPLHIIIMIFSQNSPEHSVFHTAANKQLGQVESSPNKTAPPVSSDGDQAATAAYLKMKVELQPGNLEESKADVIVSTTSSFPGLNGAIANALSKAAGPSLQAECNKNYPNGIKDGQVAMTSGGSLNCLKVFHIKLSEWNLSNGISVVEGTVTECMKMLKSEGFHSIVFPTIGTGGFKYPAKDVASAMFKSVKDFCQNNPGYPLHVTIVLFTPAKDVNQVFKDILNQTFQDVRKDVTVKKKGVRFADIPDVPDDEPVLSETPADIDHEKRDFVLLKVISDSKDETNKAFQAIQKQVDHDFLGHEPLKHDVIRKLRLSDIQEIEMICRKLDVEVDISKPKSEISFEGTIGNIRSANEQILTVLKTLNASLQAETVGRLMQQYYEWCYEETKHILIPYSKKIGIELEIAFTKGDKTYEFTDTDDLKYCVDFSTYVEFEVSNRSNTVSVVRLDRMTGDLQPLPDNWNQNDKNNLDVVTLQTTDQEYSGVETNFKSTIGTFRLKTIHSIKRIQNKTIYQQYALKRRLLQNQYPSLQSVEMTLWHGTAYDNVDKINLNGFNRSYAGQTFGKVWYGKGVYFSTQSMYGCDDNYTKRDAKMHKYMYQCKVLTGNSTVVAQGYVERYPPIDPATGNKYDSTSSPAMDEYVIYSDTQSYPEYLIEFE</sequence>
<dbReference type="InterPro" id="IPR037197">
    <property type="entry name" value="WWE_dom_sf"/>
</dbReference>
<comment type="caution">
    <text evidence="10">The sequence shown here is derived from an EMBL/GenBank/DDBJ whole genome shotgun (WGS) entry which is preliminary data.</text>
</comment>
<name>A0ABD3U4B1_SINWO</name>
<dbReference type="Proteomes" id="UP001634394">
    <property type="component" value="Unassembled WGS sequence"/>
</dbReference>
<keyword evidence="5" id="KW-0539">Nucleus</keyword>
<dbReference type="EC" id="2.4.2.-" evidence="6"/>
<dbReference type="SUPFAM" id="SSF56399">
    <property type="entry name" value="ADP-ribosylation"/>
    <property type="match status" value="1"/>
</dbReference>
<dbReference type="Gene3D" id="3.30.720.50">
    <property type="match status" value="1"/>
</dbReference>
<feature type="domain" description="Macro" evidence="9">
    <location>
        <begin position="854"/>
        <end position="1049"/>
    </location>
</feature>
<reference evidence="10 11" key="1">
    <citation type="submission" date="2024-11" db="EMBL/GenBank/DDBJ databases">
        <title>Chromosome-level genome assembly of the freshwater bivalve Anodonta woodiana.</title>
        <authorList>
            <person name="Chen X."/>
        </authorList>
    </citation>
    <scope>NUCLEOTIDE SEQUENCE [LARGE SCALE GENOMIC DNA]</scope>
    <source>
        <strain evidence="10">MN2024</strain>
        <tissue evidence="10">Gills</tissue>
    </source>
</reference>
<evidence type="ECO:0000256" key="7">
    <source>
        <dbReference type="SAM" id="MobiDB-lite"/>
    </source>
</evidence>
<dbReference type="Gene3D" id="3.90.228.10">
    <property type="match status" value="1"/>
</dbReference>
<dbReference type="InterPro" id="IPR012317">
    <property type="entry name" value="Poly(ADP-ribose)pol_cat_dom"/>
</dbReference>
<organism evidence="10 11">
    <name type="scientific">Sinanodonta woodiana</name>
    <name type="common">Chinese pond mussel</name>
    <name type="synonym">Anodonta woodiana</name>
    <dbReference type="NCBI Taxonomy" id="1069815"/>
    <lineage>
        <taxon>Eukaryota</taxon>
        <taxon>Metazoa</taxon>
        <taxon>Spiralia</taxon>
        <taxon>Lophotrochozoa</taxon>
        <taxon>Mollusca</taxon>
        <taxon>Bivalvia</taxon>
        <taxon>Autobranchia</taxon>
        <taxon>Heteroconchia</taxon>
        <taxon>Palaeoheterodonta</taxon>
        <taxon>Unionida</taxon>
        <taxon>Unionoidea</taxon>
        <taxon>Unionidae</taxon>
        <taxon>Unioninae</taxon>
        <taxon>Sinanodonta</taxon>
    </lineage>
</organism>
<keyword evidence="4 6" id="KW-0520">NAD</keyword>
<dbReference type="InterPro" id="IPR043472">
    <property type="entry name" value="Macro_dom-like"/>
</dbReference>
<feature type="domain" description="Macro" evidence="9">
    <location>
        <begin position="1301"/>
        <end position="1483"/>
    </location>
</feature>
<dbReference type="InterPro" id="IPR052056">
    <property type="entry name" value="Mono-ARTD/PARP"/>
</dbReference>
<dbReference type="PANTHER" id="PTHR14453:SF67">
    <property type="entry name" value="POLY [ADP-RIBOSE] POLYMERASE"/>
    <property type="match status" value="1"/>
</dbReference>
<dbReference type="Gene3D" id="3.40.220.10">
    <property type="entry name" value="Leucine Aminopeptidase, subunit E, domain 1"/>
    <property type="match status" value="4"/>
</dbReference>
<evidence type="ECO:0000256" key="1">
    <source>
        <dbReference type="ARBA" id="ARBA00004123"/>
    </source>
</evidence>
<dbReference type="PROSITE" id="PS51154">
    <property type="entry name" value="MACRO"/>
    <property type="match status" value="4"/>
</dbReference>
<feature type="domain" description="Macro" evidence="9">
    <location>
        <begin position="1095"/>
        <end position="1283"/>
    </location>
</feature>
<evidence type="ECO:0000256" key="4">
    <source>
        <dbReference type="ARBA" id="ARBA00023027"/>
    </source>
</evidence>
<feature type="region of interest" description="Disordered" evidence="7">
    <location>
        <begin position="1063"/>
        <end position="1098"/>
    </location>
</feature>
<dbReference type="SUPFAM" id="SSF52949">
    <property type="entry name" value="Macro domain-like"/>
    <property type="match status" value="4"/>
</dbReference>
<dbReference type="GO" id="GO:0005634">
    <property type="term" value="C:nucleus"/>
    <property type="evidence" value="ECO:0007669"/>
    <property type="project" value="UniProtKB-SubCell"/>
</dbReference>
<dbReference type="Pfam" id="PF23085">
    <property type="entry name" value="RRM_PARP14_3"/>
    <property type="match status" value="1"/>
</dbReference>
<dbReference type="PANTHER" id="PTHR14453">
    <property type="entry name" value="PARP/ZINC FINGER CCCH TYPE DOMAIN CONTAINING PROTEIN"/>
    <property type="match status" value="1"/>
</dbReference>
<feature type="domain" description="Macro" evidence="9">
    <location>
        <begin position="639"/>
        <end position="816"/>
    </location>
</feature>
<evidence type="ECO:0000256" key="3">
    <source>
        <dbReference type="ARBA" id="ARBA00022679"/>
    </source>
</evidence>
<evidence type="ECO:0000313" key="10">
    <source>
        <dbReference type="EMBL" id="KAL3843265.1"/>
    </source>
</evidence>
<dbReference type="SMART" id="SM00506">
    <property type="entry name" value="A1pp"/>
    <property type="match status" value="4"/>
</dbReference>
<evidence type="ECO:0000256" key="2">
    <source>
        <dbReference type="ARBA" id="ARBA00022676"/>
    </source>
</evidence>
<dbReference type="Pfam" id="PF00644">
    <property type="entry name" value="PARP"/>
    <property type="match status" value="1"/>
</dbReference>
<dbReference type="Pfam" id="PF01661">
    <property type="entry name" value="Macro"/>
    <property type="match status" value="4"/>
</dbReference>
<evidence type="ECO:0000259" key="9">
    <source>
        <dbReference type="PROSITE" id="PS51154"/>
    </source>
</evidence>
<dbReference type="EMBL" id="JBJQND010000017">
    <property type="protein sequence ID" value="KAL3843265.1"/>
    <property type="molecule type" value="Genomic_DNA"/>
</dbReference>
<gene>
    <name evidence="10" type="ORF">ACJMK2_021207</name>
</gene>